<evidence type="ECO:0000313" key="3">
    <source>
        <dbReference type="EMBL" id="WJW69677.1"/>
    </source>
</evidence>
<keyword evidence="1" id="KW-1133">Transmembrane helix</keyword>
<dbReference type="Proteomes" id="UP001431572">
    <property type="component" value="Chromosome 2"/>
</dbReference>
<proteinExistence type="predicted"/>
<name>A0A8T7M750_9CHLR</name>
<evidence type="ECO:0000256" key="1">
    <source>
        <dbReference type="SAM" id="Phobius"/>
    </source>
</evidence>
<keyword evidence="1" id="KW-0472">Membrane</keyword>
<dbReference type="Pfam" id="PF06961">
    <property type="entry name" value="DUF1294"/>
    <property type="match status" value="1"/>
</dbReference>
<dbReference type="InterPro" id="IPR010718">
    <property type="entry name" value="DUF1294"/>
</dbReference>
<gene>
    <name evidence="2" type="ORF">HXX08_18115</name>
    <name evidence="3" type="ORF">OZ401_003305</name>
</gene>
<feature type="transmembrane region" description="Helical" evidence="1">
    <location>
        <begin position="52"/>
        <end position="73"/>
    </location>
</feature>
<accession>A0A8T7M750</accession>
<dbReference type="AlphaFoldDB" id="A0A8T7M750"/>
<dbReference type="RefSeq" id="WP_341471550.1">
    <property type="nucleotide sequence ID" value="NZ_CP128400.1"/>
</dbReference>
<evidence type="ECO:0000313" key="2">
    <source>
        <dbReference type="EMBL" id="NWJ47772.1"/>
    </source>
</evidence>
<dbReference type="EMBL" id="JACATZ010000003">
    <property type="protein sequence ID" value="NWJ47772.1"/>
    <property type="molecule type" value="Genomic_DNA"/>
</dbReference>
<keyword evidence="1" id="KW-0812">Transmembrane</keyword>
<reference evidence="2 4" key="1">
    <citation type="submission" date="2020-06" db="EMBL/GenBank/DDBJ databases">
        <title>Anoxygenic phototrophic Chloroflexota member uses a Type I reaction center.</title>
        <authorList>
            <person name="Tsuji J.M."/>
            <person name="Shaw N.A."/>
            <person name="Nagashima S."/>
            <person name="Venkiteswaran J."/>
            <person name="Schiff S.L."/>
            <person name="Hanada S."/>
            <person name="Tank M."/>
            <person name="Neufeld J.D."/>
        </authorList>
    </citation>
    <scope>NUCLEOTIDE SEQUENCE [LARGE SCALE GENOMIC DNA]</scope>
    <source>
        <strain evidence="2">L227-S17</strain>
    </source>
</reference>
<evidence type="ECO:0000313" key="4">
    <source>
        <dbReference type="Proteomes" id="UP000521676"/>
    </source>
</evidence>
<reference evidence="3" key="2">
    <citation type="journal article" date="2024" name="Nature">
        <title>Anoxygenic phototroph of the Chloroflexota uses a type I reaction centre.</title>
        <authorList>
            <person name="Tsuji J.M."/>
            <person name="Shaw N.A."/>
            <person name="Nagashima S."/>
            <person name="Venkiteswaran J.J."/>
            <person name="Schiff S.L."/>
            <person name="Watanabe T."/>
            <person name="Fukui M."/>
            <person name="Hanada S."/>
            <person name="Tank M."/>
            <person name="Neufeld J.D."/>
        </authorList>
    </citation>
    <scope>NUCLEOTIDE SEQUENCE</scope>
    <source>
        <strain evidence="3">L227-S17</strain>
    </source>
</reference>
<dbReference type="Proteomes" id="UP000521676">
    <property type="component" value="Unassembled WGS sequence"/>
</dbReference>
<protein>
    <submittedName>
        <fullName evidence="2">DUF1294 domain-containing protein</fullName>
    </submittedName>
</protein>
<sequence>MALTLVLAVAFAQFLRFPLYLAFMIGLNIVTFGCYGYDKYQAIHKAWRVPEFVLHFLAIIGGALGGITGQWFFNHKTRKQNFHIVLWSSFMVHIAILVLLSRYLLTYYIDLLAFIKR</sequence>
<feature type="transmembrane region" description="Helical" evidence="1">
    <location>
        <begin position="85"/>
        <end position="109"/>
    </location>
</feature>
<organism evidence="2 4">
    <name type="scientific">Candidatus Chlorohelix allophototropha</name>
    <dbReference type="NCBI Taxonomy" id="3003348"/>
    <lineage>
        <taxon>Bacteria</taxon>
        <taxon>Bacillati</taxon>
        <taxon>Chloroflexota</taxon>
        <taxon>Chloroflexia</taxon>
        <taxon>Candidatus Chloroheliales</taxon>
        <taxon>Candidatus Chloroheliaceae</taxon>
        <taxon>Candidatus Chlorohelix</taxon>
    </lineage>
</organism>
<keyword evidence="5" id="KW-1185">Reference proteome</keyword>
<evidence type="ECO:0000313" key="5">
    <source>
        <dbReference type="Proteomes" id="UP001431572"/>
    </source>
</evidence>
<dbReference type="EMBL" id="CP128400">
    <property type="protein sequence ID" value="WJW69677.1"/>
    <property type="molecule type" value="Genomic_DNA"/>
</dbReference>